<dbReference type="PANTHER" id="PTHR23416:SF23">
    <property type="entry name" value="ACETYLTRANSFERASE C18B11.09C-RELATED"/>
    <property type="match status" value="1"/>
</dbReference>
<evidence type="ECO:0000256" key="1">
    <source>
        <dbReference type="ARBA" id="ARBA00007274"/>
    </source>
</evidence>
<organism evidence="5 6">
    <name type="scientific">Pustulibacterium marinum</name>
    <dbReference type="NCBI Taxonomy" id="1224947"/>
    <lineage>
        <taxon>Bacteria</taxon>
        <taxon>Pseudomonadati</taxon>
        <taxon>Bacteroidota</taxon>
        <taxon>Flavobacteriia</taxon>
        <taxon>Flavobacteriales</taxon>
        <taxon>Flavobacteriaceae</taxon>
        <taxon>Pustulibacterium</taxon>
    </lineage>
</organism>
<keyword evidence="2 5" id="KW-0808">Transferase</keyword>
<dbReference type="RefSeq" id="WP_218157906.1">
    <property type="nucleotide sequence ID" value="NZ_FPBK01000001.1"/>
</dbReference>
<dbReference type="Gene3D" id="2.160.10.10">
    <property type="entry name" value="Hexapeptide repeat proteins"/>
    <property type="match status" value="1"/>
</dbReference>
<gene>
    <name evidence="5" type="ORF">SAMN05216480_101551</name>
</gene>
<dbReference type="GO" id="GO:0005829">
    <property type="term" value="C:cytosol"/>
    <property type="evidence" value="ECO:0007669"/>
    <property type="project" value="TreeGrafter"/>
</dbReference>
<dbReference type="InterPro" id="IPR018357">
    <property type="entry name" value="Hexapep_transf_CS"/>
</dbReference>
<dbReference type="PROSITE" id="PS00101">
    <property type="entry name" value="HEXAPEP_TRANSFERASES"/>
    <property type="match status" value="1"/>
</dbReference>
<dbReference type="SUPFAM" id="SSF51161">
    <property type="entry name" value="Trimeric LpxA-like enzymes"/>
    <property type="match status" value="1"/>
</dbReference>
<reference evidence="5 6" key="1">
    <citation type="submission" date="2016-10" db="EMBL/GenBank/DDBJ databases">
        <authorList>
            <person name="de Groot N.N."/>
        </authorList>
    </citation>
    <scope>NUCLEOTIDE SEQUENCE [LARGE SCALE GENOMIC DNA]</scope>
    <source>
        <strain evidence="5 6">CGMCC 1.12333</strain>
    </source>
</reference>
<protein>
    <submittedName>
        <fullName evidence="5">Acetyltransferase (Isoleucine patch superfamily)</fullName>
    </submittedName>
</protein>
<dbReference type="AlphaFoldDB" id="A0A1I7F1V9"/>
<evidence type="ECO:0000313" key="5">
    <source>
        <dbReference type="EMBL" id="SFU30223.1"/>
    </source>
</evidence>
<proteinExistence type="inferred from homology"/>
<dbReference type="InterPro" id="IPR001451">
    <property type="entry name" value="Hexapep"/>
</dbReference>
<dbReference type="CDD" id="cd04647">
    <property type="entry name" value="LbH_MAT_like"/>
    <property type="match status" value="1"/>
</dbReference>
<dbReference type="Pfam" id="PF00132">
    <property type="entry name" value="Hexapep"/>
    <property type="match status" value="1"/>
</dbReference>
<keyword evidence="3" id="KW-0677">Repeat</keyword>
<comment type="similarity">
    <text evidence="1">Belongs to the transferase hexapeptide repeat family.</text>
</comment>
<accession>A0A1I7F1V9</accession>
<keyword evidence="4" id="KW-0012">Acyltransferase</keyword>
<dbReference type="InterPro" id="IPR011004">
    <property type="entry name" value="Trimer_LpxA-like_sf"/>
</dbReference>
<evidence type="ECO:0000256" key="4">
    <source>
        <dbReference type="ARBA" id="ARBA00023315"/>
    </source>
</evidence>
<dbReference type="EMBL" id="FPBK01000001">
    <property type="protein sequence ID" value="SFU30223.1"/>
    <property type="molecule type" value="Genomic_DNA"/>
</dbReference>
<name>A0A1I7F1V9_9FLAO</name>
<dbReference type="GO" id="GO:0008374">
    <property type="term" value="F:O-acyltransferase activity"/>
    <property type="evidence" value="ECO:0007669"/>
    <property type="project" value="TreeGrafter"/>
</dbReference>
<dbReference type="PANTHER" id="PTHR23416">
    <property type="entry name" value="SIALIC ACID SYNTHASE-RELATED"/>
    <property type="match status" value="1"/>
</dbReference>
<sequence>MFNIQFTNMPKGANKLSFIANYIMNKVRTWIIFKLKYRWVKYHGFVRIKWDTQILKGDVKIGDRVQFGRECKVSSDVHFGNHILMGGSVSFVGRADHTFDVPGKYIWDGPRGESKVTIVEDDVWIGFGTIVLSGITIGKGSIVASGSIVTKDIPPCEIWGGSPAKKIKDRFESLEGKNKHLEFIEST</sequence>
<keyword evidence="6" id="KW-1185">Reference proteome</keyword>
<evidence type="ECO:0000256" key="3">
    <source>
        <dbReference type="ARBA" id="ARBA00022737"/>
    </source>
</evidence>
<dbReference type="InterPro" id="IPR051159">
    <property type="entry name" value="Hexapeptide_acetyltransf"/>
</dbReference>
<evidence type="ECO:0000313" key="6">
    <source>
        <dbReference type="Proteomes" id="UP000199138"/>
    </source>
</evidence>
<dbReference type="Proteomes" id="UP000199138">
    <property type="component" value="Unassembled WGS sequence"/>
</dbReference>
<dbReference type="STRING" id="1224947.SAMN05216480_101551"/>
<evidence type="ECO:0000256" key="2">
    <source>
        <dbReference type="ARBA" id="ARBA00022679"/>
    </source>
</evidence>